<keyword evidence="1" id="KW-0732">Signal</keyword>
<dbReference type="Pfam" id="PF02210">
    <property type="entry name" value="Laminin_G_2"/>
    <property type="match status" value="2"/>
</dbReference>
<dbReference type="Proteomes" id="UP000007110">
    <property type="component" value="Unassembled WGS sequence"/>
</dbReference>
<name>A0A7M7N720_STRPU</name>
<dbReference type="PANTHER" id="PTHR45739:SF12">
    <property type="entry name" value="CHONDROITIN SULFATE PROTEOGLYCAN 4-LIKE ISOFORM X2"/>
    <property type="match status" value="1"/>
</dbReference>
<feature type="repeat" description="CSPG" evidence="5">
    <location>
        <begin position="1498"/>
        <end position="1588"/>
    </location>
</feature>
<feature type="transmembrane region" description="Helical" evidence="7">
    <location>
        <begin position="2267"/>
        <end position="2290"/>
    </location>
</feature>
<keyword evidence="7" id="KW-0812">Transmembrane</keyword>
<dbReference type="OrthoDB" id="9026019at2759"/>
<proteinExistence type="predicted"/>
<feature type="region of interest" description="Disordered" evidence="6">
    <location>
        <begin position="1315"/>
        <end position="1338"/>
    </location>
</feature>
<evidence type="ECO:0000313" key="9">
    <source>
        <dbReference type="EnsemblMetazoa" id="XP_030832227"/>
    </source>
</evidence>
<dbReference type="InterPro" id="IPR001791">
    <property type="entry name" value="Laminin_G"/>
</dbReference>
<dbReference type="SMART" id="SM00282">
    <property type="entry name" value="LamG"/>
    <property type="match status" value="2"/>
</dbReference>
<comment type="caution">
    <text evidence="4">Lacks conserved residue(s) required for the propagation of feature annotation.</text>
</comment>
<feature type="repeat" description="CSPG" evidence="5">
    <location>
        <begin position="1142"/>
        <end position="1232"/>
    </location>
</feature>
<feature type="compositionally biased region" description="Polar residues" evidence="6">
    <location>
        <begin position="2326"/>
        <end position="2337"/>
    </location>
</feature>
<dbReference type="Gene3D" id="2.60.120.200">
    <property type="match status" value="2"/>
</dbReference>
<dbReference type="PROSITE" id="PS51854">
    <property type="entry name" value="CSPG"/>
    <property type="match status" value="10"/>
</dbReference>
<feature type="repeat" description="CSPG" evidence="5">
    <location>
        <begin position="907"/>
        <end position="1001"/>
    </location>
</feature>
<feature type="repeat" description="CSPG" evidence="5">
    <location>
        <begin position="1384"/>
        <end position="1475"/>
    </location>
</feature>
<evidence type="ECO:0000256" key="1">
    <source>
        <dbReference type="ARBA" id="ARBA00022729"/>
    </source>
</evidence>
<evidence type="ECO:0000256" key="4">
    <source>
        <dbReference type="PROSITE-ProRule" id="PRU00122"/>
    </source>
</evidence>
<dbReference type="InParanoid" id="A0A7M7N720"/>
<organism evidence="9 10">
    <name type="scientific">Strongylocentrotus purpuratus</name>
    <name type="common">Purple sea urchin</name>
    <dbReference type="NCBI Taxonomy" id="7668"/>
    <lineage>
        <taxon>Eukaryota</taxon>
        <taxon>Metazoa</taxon>
        <taxon>Echinodermata</taxon>
        <taxon>Eleutherozoa</taxon>
        <taxon>Echinozoa</taxon>
        <taxon>Echinoidea</taxon>
        <taxon>Euechinoidea</taxon>
        <taxon>Echinacea</taxon>
        <taxon>Camarodonta</taxon>
        <taxon>Echinidea</taxon>
        <taxon>Strongylocentrotidae</taxon>
        <taxon>Strongylocentrotus</taxon>
    </lineage>
</organism>
<evidence type="ECO:0000256" key="5">
    <source>
        <dbReference type="PROSITE-ProRule" id="PRU01201"/>
    </source>
</evidence>
<dbReference type="SUPFAM" id="SSF49899">
    <property type="entry name" value="Concanavalin A-like lectins/glucanases"/>
    <property type="match status" value="2"/>
</dbReference>
<evidence type="ECO:0000256" key="7">
    <source>
        <dbReference type="SAM" id="Phobius"/>
    </source>
</evidence>
<dbReference type="CDD" id="cd00110">
    <property type="entry name" value="LamG"/>
    <property type="match status" value="2"/>
</dbReference>
<feature type="repeat" description="CSPG" evidence="5">
    <location>
        <begin position="1752"/>
        <end position="1844"/>
    </location>
</feature>
<dbReference type="InterPro" id="IPR013320">
    <property type="entry name" value="ConA-like_dom_sf"/>
</dbReference>
<feature type="domain" description="Laminin G" evidence="8">
    <location>
        <begin position="2"/>
        <end position="171"/>
    </location>
</feature>
<keyword evidence="2" id="KW-0677">Repeat</keyword>
<dbReference type="EnsemblMetazoa" id="XM_030976367">
    <property type="protein sequence ID" value="XP_030832227"/>
    <property type="gene ID" value="LOC581980"/>
</dbReference>
<protein>
    <recommendedName>
        <fullName evidence="8">Laminin G domain-containing protein</fullName>
    </recommendedName>
</protein>
<sequence length="2419" mass="266257">CTDSFFGTSYIKLPLEENTAVTEVSIRFRTSRTRGLLLYASHPNSALLVRLRDSKVEAVLVFGDVEVTLQSRRRPKLNNLRWHQVQVTLSNQQGILYIDGDQKDLKSIPRDSIYAENVYVGGANDLKSPHLSGVDKYFRGCLEDVTVGNINVIAASVSSPGGIYHDITQECSVEFEAGMDDPISFVKETAFVSFPKWHIREEGSFACWIRTSAPLGLLMFSYQENSFIAAEIDDGHIRVLVQKEGSSTDSVAIVSQKSVNDMIWHFVIIEVAQNSIRISVDYDDEQFALSSPFEEPVDFLGSLYVGGVIHRARSLAFSSDLSSITHASTGGSLRGCLRDVELNGVQFALGDSHATHGILVGCLYEFPCSLDPCGEDTRCMETGLSDYNCECLGDGCSTTSMITSTSMITPTSEGIDTTTAAPSTTTRTIATPEPTTPPFTIFTLDSLSVMEGGGALITSVNIRLNVNLREYNLRQSQVLFKMAQPPEFGVIEKDVLRKGDSRVQFTFLDLQTGKISYVHDGSENFEDQVIFDVVFSGKQDPVPGITEDFNFTLPISITPVNDPPEIVVAGDNTFRMIRDTRRVLLSDFLHVFDPDNPSSDLTFTIVSQQGNVGFFDHTEHRGESITEFTQEDIDEGNIAYVHTGPLLKSRIVLRAGDGEEKSGLASFRIETAELALEVANLTAVRTNPSASQVIDLSNLRVTTNDPEDMFEVTYLVTTPPRLGDLQKLDQTGEWMDTSEFSHTDILMNQVRYFASRATGEAEVSYDQIGLTARSRTVTKPGIFLPIQILVTSIEVTFNTGLVMDVINEGFITSRNLSSEATHVLDGSLILYQVVRPPVKGDIMKHLVGRIDENQSFSQDDVDAGLITYRLKDKFYSSFNDTFIFRATVSSAQTDAKEFKITYFADSQEVGVTNNGFSVQEGGSYILTASDLFLESGATSDFSYTITSFPLYGRFQMRDPASSSIVVQNVTSFLNLDITREALQYVHDDSETTYDYLEVNATASFNDRLGRRKQANWTGRVNISVELQNDNSPQRVIDKVFNVIMNGRTVLTGEDILYTDADSDFDNDDLLYTRQKIDAGDLVKTNNPTESILKFSQRDLLAGKVTFKHQGDTKNTRMLFLVLDENRKHYVAGFLRILAIESYVRVAVDTGLQVAKGQVEIITSANLTAETNFNVKARNIDYRVTSFLMHGVLKAEGVVIQQFTQESLDNGAISYHHNNESSDLMDSFNFTVSTKGLESQGQFVIRIIVASQEQLPTVEKIQPVIMEVGKEVVLTKLNLKISHPNHLATEIVYKVVSPPKYGELRLRNEYGIIISRSPPLPEDSGRRRRETEDSDMTFTQQDVSREHVSYIQTDYSQLIDEFSFEVSNGYKTLTNLTMTIDIAPSIVPLDVHDFTVLEERSKTITSDIIGVGHPLYEPLQFTVHILDSPMHGIIENTRQPGINLKTFTTQDMVNEFIYYVHDGSEQASDRFRIMLNNTEGKHSSAYFLNITVIQTNDQPPTVDVNEGLAAIMGALTPVTNASLSASDPDTPDTNLTYTITNPGNGMLVYRSRKEEPILSFSQADLSTGYVLFVHQGSRTGGFRFQVSDGVHTTQQQIFSIRASPLLLTLANHSQLAVTPGRIQPIAAEHLRVVTNEDPPTELSRPITFVVTAEPVSGEIVKILSKDSATDTLSYSTTSVFTQEDIDSGLIAFKHDNSSTLSEDSFQFNVFLPLSQNFSNIVFQLHIPIEASPSTPLPIPSTTSVPDATMTTDDGSGIINTGVEVSEGERVTITAENLDASILLTGLPGYVQYTVTKAPQHGFLSLSGRNITTGGSFIHTELSTQELVYAHDHSDTLRDSFNFSASIKLFGAAAAAAEGAVTPSAEGIFKIKVLPVNDQAFIVVTTSLRMAIVQGEQVVFNDRFLNITDPDNPPSELDYKIIQGPTNGRIVDIFDPSVSVKTFTQADINGNLLHFIHDGGSTLGAFTFRINDGKHYQIKQFFIDVVPRVLALTSVAPVVLTQGDSMAILTDEHLNISSNGNSSISYYNVTSPASFGEIRVNTIPAMQFTQSDIELGMVEYHQTDLASDQDHFQLTLFDDYNVIPGISLYVTVEPLIVITSIEALSGGDVPLMKSNLNATLLAMKTGESPRFTIIEAPEFGTVVNSTSGEELLLFYLHDLDMGDVVYRAERLDIAENDTLIDNITMVLQAEGSQPVSISIGVVIGPGIIESTTQLLTTTEAVIRINTFDQGNLPARDDPFDFDGLTTASTSPDGGDPSAKAVDNKGSLSIIYIALSIAIIFIVIIIILVFILWKRRHRKKEELKPAPLPEENLPETVTSAPAIAPEPSLPSQATPSEKSYDSSAVTQPMIRRPIQSPMVPQVKVTPLGRPPSPVNSYASLTSHGTFQSSSAFSNWTGCDPDTAARHPTGARSPTLKKSQYWV</sequence>
<evidence type="ECO:0000256" key="2">
    <source>
        <dbReference type="ARBA" id="ARBA00022737"/>
    </source>
</evidence>
<keyword evidence="7" id="KW-1133">Transmembrane helix</keyword>
<dbReference type="KEGG" id="spu:581980"/>
<evidence type="ECO:0000259" key="8">
    <source>
        <dbReference type="PROSITE" id="PS50025"/>
    </source>
</evidence>
<feature type="repeat" description="CSPG" evidence="5">
    <location>
        <begin position="565"/>
        <end position="658"/>
    </location>
</feature>
<dbReference type="InterPro" id="IPR039005">
    <property type="entry name" value="CSPG_rpt"/>
</dbReference>
<dbReference type="CTD" id="1464"/>
<evidence type="ECO:0000256" key="6">
    <source>
        <dbReference type="SAM" id="MobiDB-lite"/>
    </source>
</evidence>
<feature type="repeat" description="CSPG" evidence="5">
    <location>
        <begin position="1877"/>
        <end position="1971"/>
    </location>
</feature>
<evidence type="ECO:0000313" key="10">
    <source>
        <dbReference type="Proteomes" id="UP000007110"/>
    </source>
</evidence>
<feature type="repeat" description="CSPG" evidence="5">
    <location>
        <begin position="1254"/>
        <end position="1366"/>
    </location>
</feature>
<dbReference type="InterPro" id="IPR051561">
    <property type="entry name" value="FRAS1_ECM"/>
</dbReference>
<reference evidence="9" key="2">
    <citation type="submission" date="2021-01" db="UniProtKB">
        <authorList>
            <consortium name="EnsemblMetazoa"/>
        </authorList>
    </citation>
    <scope>IDENTIFICATION</scope>
</reference>
<feature type="region of interest" description="Disordered" evidence="6">
    <location>
        <begin position="411"/>
        <end position="435"/>
    </location>
</feature>
<dbReference type="GeneID" id="581980"/>
<feature type="domain" description="Laminin G" evidence="8">
    <location>
        <begin position="181"/>
        <end position="362"/>
    </location>
</feature>
<dbReference type="PROSITE" id="PS50025">
    <property type="entry name" value="LAM_G_DOMAIN"/>
    <property type="match status" value="2"/>
</dbReference>
<dbReference type="OMA" id="QCKVIPL"/>
<feature type="region of interest" description="Disordered" evidence="6">
    <location>
        <begin position="2393"/>
        <end position="2419"/>
    </location>
</feature>
<dbReference type="PANTHER" id="PTHR45739">
    <property type="entry name" value="MATRIX PROTEIN, PUTATIVE-RELATED"/>
    <property type="match status" value="1"/>
</dbReference>
<evidence type="ECO:0000256" key="3">
    <source>
        <dbReference type="ARBA" id="ARBA00023180"/>
    </source>
</evidence>
<feature type="repeat" description="CSPG" evidence="5">
    <location>
        <begin position="1605"/>
        <end position="1709"/>
    </location>
</feature>
<reference evidence="10" key="1">
    <citation type="submission" date="2015-02" db="EMBL/GenBank/DDBJ databases">
        <title>Genome sequencing for Strongylocentrotus purpuratus.</title>
        <authorList>
            <person name="Murali S."/>
            <person name="Liu Y."/>
            <person name="Vee V."/>
            <person name="English A."/>
            <person name="Wang M."/>
            <person name="Skinner E."/>
            <person name="Han Y."/>
            <person name="Muzny D.M."/>
            <person name="Worley K.C."/>
            <person name="Gibbs R.A."/>
        </authorList>
    </citation>
    <scope>NUCLEOTIDE SEQUENCE</scope>
</reference>
<keyword evidence="3" id="KW-0325">Glycoprotein</keyword>
<dbReference type="Pfam" id="PF16184">
    <property type="entry name" value="Cadherin_3"/>
    <property type="match status" value="13"/>
</dbReference>
<feature type="repeat" description="CSPG" evidence="5">
    <location>
        <begin position="438"/>
        <end position="534"/>
    </location>
</feature>
<dbReference type="RefSeq" id="XP_030832227.1">
    <property type="nucleotide sequence ID" value="XM_030976367.1"/>
</dbReference>
<feature type="region of interest" description="Disordered" evidence="6">
    <location>
        <begin position="2236"/>
        <end position="2256"/>
    </location>
</feature>
<keyword evidence="7" id="KW-0472">Membrane</keyword>
<accession>A0A7M7N720</accession>
<feature type="region of interest" description="Disordered" evidence="6">
    <location>
        <begin position="2318"/>
        <end position="2337"/>
    </location>
</feature>
<keyword evidence="10" id="KW-1185">Reference proteome</keyword>